<organism evidence="2 3">
    <name type="scientific">Mycteria americana</name>
    <name type="common">Wood stork</name>
    <dbReference type="NCBI Taxonomy" id="33587"/>
    <lineage>
        <taxon>Eukaryota</taxon>
        <taxon>Metazoa</taxon>
        <taxon>Chordata</taxon>
        <taxon>Craniata</taxon>
        <taxon>Vertebrata</taxon>
        <taxon>Euteleostomi</taxon>
        <taxon>Archelosauria</taxon>
        <taxon>Archosauria</taxon>
        <taxon>Dinosauria</taxon>
        <taxon>Saurischia</taxon>
        <taxon>Theropoda</taxon>
        <taxon>Coelurosauria</taxon>
        <taxon>Aves</taxon>
        <taxon>Neognathae</taxon>
        <taxon>Neoaves</taxon>
        <taxon>Aequornithes</taxon>
        <taxon>Ciconiiformes</taxon>
        <taxon>Ciconiidae</taxon>
        <taxon>Mycteria</taxon>
    </lineage>
</organism>
<sequence length="97" mass="10670">MVSHCNRLLRDVVESPSLEIFKTQPVKVLGNLLLVLCLLSPTQAEVAAQGTRRQSLPTLKQNNTPAQLGVVCKLTEGALDPLVQIIDKDIKQNWPQS</sequence>
<feature type="chain" id="PRO_5042873177" evidence="1">
    <location>
        <begin position="45"/>
        <end position="97"/>
    </location>
</feature>
<protein>
    <submittedName>
        <fullName evidence="2">Uncharacterized protein</fullName>
    </submittedName>
</protein>
<gene>
    <name evidence="2" type="ORF">QYF61_008305</name>
</gene>
<dbReference type="Proteomes" id="UP001333110">
    <property type="component" value="Unassembled WGS sequence"/>
</dbReference>
<keyword evidence="1" id="KW-0732">Signal</keyword>
<proteinExistence type="predicted"/>
<feature type="signal peptide" evidence="1">
    <location>
        <begin position="1"/>
        <end position="44"/>
    </location>
</feature>
<accession>A0AAN7NBW8</accession>
<name>A0AAN7NBW8_MYCAM</name>
<keyword evidence="3" id="KW-1185">Reference proteome</keyword>
<dbReference type="EMBL" id="JAUNZN010000003">
    <property type="protein sequence ID" value="KAK4823919.1"/>
    <property type="molecule type" value="Genomic_DNA"/>
</dbReference>
<evidence type="ECO:0000313" key="2">
    <source>
        <dbReference type="EMBL" id="KAK4823919.1"/>
    </source>
</evidence>
<evidence type="ECO:0000256" key="1">
    <source>
        <dbReference type="SAM" id="SignalP"/>
    </source>
</evidence>
<reference evidence="2 3" key="1">
    <citation type="journal article" date="2023" name="J. Hered.">
        <title>Chromosome-level genome of the wood stork (Mycteria americana) provides insight into avian chromosome evolution.</title>
        <authorList>
            <person name="Flamio R. Jr."/>
            <person name="Ramstad K.M."/>
        </authorList>
    </citation>
    <scope>NUCLEOTIDE SEQUENCE [LARGE SCALE GENOMIC DNA]</scope>
    <source>
        <strain evidence="2">JAX WOST 10</strain>
    </source>
</reference>
<dbReference type="AlphaFoldDB" id="A0AAN7NBW8"/>
<comment type="caution">
    <text evidence="2">The sequence shown here is derived from an EMBL/GenBank/DDBJ whole genome shotgun (WGS) entry which is preliminary data.</text>
</comment>
<evidence type="ECO:0000313" key="3">
    <source>
        <dbReference type="Proteomes" id="UP001333110"/>
    </source>
</evidence>